<dbReference type="InterPro" id="IPR058731">
    <property type="entry name" value="Znf-B_box_ZFPL1-like"/>
</dbReference>
<feature type="domain" description="RING-type" evidence="5">
    <location>
        <begin position="53"/>
        <end position="98"/>
    </location>
</feature>
<dbReference type="PANTHER" id="PTHR12981:SF0">
    <property type="entry name" value="ZINC FINGER PROTEIN-LIKE 1"/>
    <property type="match status" value="1"/>
</dbReference>
<dbReference type="Proteomes" id="UP000078046">
    <property type="component" value="Unassembled WGS sequence"/>
</dbReference>
<feature type="transmembrane region" description="Helical" evidence="4">
    <location>
        <begin position="211"/>
        <end position="229"/>
    </location>
</feature>
<gene>
    <name evidence="6" type="ORF">A3Q56_01574</name>
</gene>
<evidence type="ECO:0000313" key="6">
    <source>
        <dbReference type="EMBL" id="OAF70659.1"/>
    </source>
</evidence>
<evidence type="ECO:0000259" key="5">
    <source>
        <dbReference type="PROSITE" id="PS50089"/>
    </source>
</evidence>
<keyword evidence="1 3" id="KW-0863">Zinc-finger</keyword>
<accession>A0A177B8N5</accession>
<evidence type="ECO:0000313" key="7">
    <source>
        <dbReference type="Proteomes" id="UP000078046"/>
    </source>
</evidence>
<dbReference type="Pfam" id="PF25993">
    <property type="entry name" value="zf-B_box_ZFPL1"/>
    <property type="match status" value="1"/>
</dbReference>
<keyword evidence="7" id="KW-1185">Reference proteome</keyword>
<dbReference type="SUPFAM" id="SSF57850">
    <property type="entry name" value="RING/U-box"/>
    <property type="match status" value="1"/>
</dbReference>
<keyword evidence="4" id="KW-1133">Transmembrane helix</keyword>
<evidence type="ECO:0000256" key="2">
    <source>
        <dbReference type="ARBA" id="ARBA00022833"/>
    </source>
</evidence>
<comment type="caution">
    <text evidence="6">The sequence shown here is derived from an EMBL/GenBank/DDBJ whole genome shotgun (WGS) entry which is preliminary data.</text>
</comment>
<dbReference type="Gene3D" id="3.30.40.10">
    <property type="entry name" value="Zinc/RING finger domain, C3HC4 (zinc finger)"/>
    <property type="match status" value="1"/>
</dbReference>
<sequence length="251" mass="29738">MGLCSCPKRKPTPMFCFIHRVNVCDYCILSDHNACIVKSYTNWLDDPEYDATCRFCQQELIKDDERNIRLLCYDVFHWNCLEMYASKPDVNLPMCPTCGDLVIRHGKMGGPVADALESRFKSSSWFSKYNPENLNCRDQSIPKSTNDFSVDFSNRESTHYEKSHTRQAITHLINDWQDKTIPIFEKWSIRKRIYYLRYTIKNFIKSKRMRCLRFFMILLIFFAFIYIFFNMESNSVTESKVIPTPNVHETT</sequence>
<organism evidence="6 7">
    <name type="scientific">Intoshia linei</name>
    <dbReference type="NCBI Taxonomy" id="1819745"/>
    <lineage>
        <taxon>Eukaryota</taxon>
        <taxon>Metazoa</taxon>
        <taxon>Spiralia</taxon>
        <taxon>Lophotrochozoa</taxon>
        <taxon>Mesozoa</taxon>
        <taxon>Orthonectida</taxon>
        <taxon>Rhopaluridae</taxon>
        <taxon>Intoshia</taxon>
    </lineage>
</organism>
<dbReference type="InterPro" id="IPR013083">
    <property type="entry name" value="Znf_RING/FYVE/PHD"/>
</dbReference>
<keyword evidence="4" id="KW-0472">Membrane</keyword>
<dbReference type="EMBL" id="LWCA01000124">
    <property type="protein sequence ID" value="OAF70659.1"/>
    <property type="molecule type" value="Genomic_DNA"/>
</dbReference>
<dbReference type="InterPro" id="IPR001841">
    <property type="entry name" value="Znf_RING"/>
</dbReference>
<dbReference type="PANTHER" id="PTHR12981">
    <property type="entry name" value="ZINC FINGER PROTEIN-LIKE 1"/>
    <property type="match status" value="1"/>
</dbReference>
<evidence type="ECO:0000256" key="4">
    <source>
        <dbReference type="SAM" id="Phobius"/>
    </source>
</evidence>
<reference evidence="6 7" key="1">
    <citation type="submission" date="2016-04" db="EMBL/GenBank/DDBJ databases">
        <title>The genome of Intoshia linei affirms orthonectids as highly simplified spiralians.</title>
        <authorList>
            <person name="Mikhailov K.V."/>
            <person name="Slusarev G.S."/>
            <person name="Nikitin M.A."/>
            <person name="Logacheva M.D."/>
            <person name="Penin A."/>
            <person name="Aleoshin V."/>
            <person name="Panchin Y.V."/>
        </authorList>
    </citation>
    <scope>NUCLEOTIDE SEQUENCE [LARGE SCALE GENOMIC DNA]</scope>
    <source>
        <strain evidence="6">Intl2013</strain>
        <tissue evidence="6">Whole animal</tissue>
    </source>
</reference>
<dbReference type="GO" id="GO:0016020">
    <property type="term" value="C:membrane"/>
    <property type="evidence" value="ECO:0007669"/>
    <property type="project" value="UniProtKB-SubCell"/>
</dbReference>
<proteinExistence type="predicted"/>
<dbReference type="GO" id="GO:0008270">
    <property type="term" value="F:zinc ion binding"/>
    <property type="evidence" value="ECO:0007669"/>
    <property type="project" value="UniProtKB-KW"/>
</dbReference>
<evidence type="ECO:0000256" key="1">
    <source>
        <dbReference type="ARBA" id="ARBA00022771"/>
    </source>
</evidence>
<keyword evidence="2" id="KW-0862">Zinc</keyword>
<dbReference type="GO" id="GO:0005794">
    <property type="term" value="C:Golgi apparatus"/>
    <property type="evidence" value="ECO:0007669"/>
    <property type="project" value="TreeGrafter"/>
</dbReference>
<name>A0A177B8N5_9BILA</name>
<protein>
    <submittedName>
        <fullName evidence="6">Zinc finger protein-like 1</fullName>
    </submittedName>
</protein>
<dbReference type="AlphaFoldDB" id="A0A177B8N5"/>
<evidence type="ECO:0000256" key="3">
    <source>
        <dbReference type="PROSITE-ProRule" id="PRU00175"/>
    </source>
</evidence>
<dbReference type="OrthoDB" id="1916590at2759"/>
<dbReference type="InterPro" id="IPR039043">
    <property type="entry name" value="ZFPL1"/>
</dbReference>
<keyword evidence="4" id="KW-0812">Transmembrane</keyword>
<dbReference type="PROSITE" id="PS50089">
    <property type="entry name" value="ZF_RING_2"/>
    <property type="match status" value="1"/>
</dbReference>
<keyword evidence="1 3" id="KW-0479">Metal-binding</keyword>